<reference evidence="20" key="1">
    <citation type="submission" date="2023-07" db="EMBL/GenBank/DDBJ databases">
        <title>Study on multiphase classification of strain Alteromonas salexigens isolated from the Yellow Sea.</title>
        <authorList>
            <person name="Sun L."/>
        </authorList>
    </citation>
    <scope>NUCLEOTIDE SEQUENCE [LARGE SCALE GENOMIC DNA]</scope>
    <source>
        <strain evidence="20">ASW11-19</strain>
    </source>
</reference>
<comment type="cofactor">
    <cofactor evidence="1 16 17">
        <name>Na(+)</name>
        <dbReference type="ChEBI" id="CHEBI:29101"/>
    </cofactor>
</comment>
<dbReference type="HAMAP" id="MF_00404">
    <property type="entry name" value="OadG"/>
    <property type="match status" value="1"/>
</dbReference>
<evidence type="ECO:0000256" key="14">
    <source>
        <dbReference type="ARBA" id="ARBA00023201"/>
    </source>
</evidence>
<organism evidence="19 20">
    <name type="scientific">Alteromonas salexigens</name>
    <dbReference type="NCBI Taxonomy" id="2982530"/>
    <lineage>
        <taxon>Bacteria</taxon>
        <taxon>Pseudomonadati</taxon>
        <taxon>Pseudomonadota</taxon>
        <taxon>Gammaproteobacteria</taxon>
        <taxon>Alteromonadales</taxon>
        <taxon>Alteromonadaceae</taxon>
        <taxon>Alteromonas/Salinimonas group</taxon>
        <taxon>Alteromonas</taxon>
    </lineage>
</organism>
<evidence type="ECO:0000313" key="20">
    <source>
        <dbReference type="Proteomes" id="UP001209257"/>
    </source>
</evidence>
<evidence type="ECO:0000256" key="15">
    <source>
        <dbReference type="ARBA" id="ARBA00048176"/>
    </source>
</evidence>
<evidence type="ECO:0000256" key="16">
    <source>
        <dbReference type="HAMAP-Rule" id="MF_00404"/>
    </source>
</evidence>
<evidence type="ECO:0000256" key="11">
    <source>
        <dbReference type="ARBA" id="ARBA00023053"/>
    </source>
</evidence>
<evidence type="ECO:0000256" key="2">
    <source>
        <dbReference type="ARBA" id="ARBA00003002"/>
    </source>
</evidence>
<keyword evidence="12 16" id="KW-0406">Ion transport</keyword>
<dbReference type="EMBL" id="JAOTJC010000008">
    <property type="protein sequence ID" value="MCU7555057.1"/>
    <property type="molecule type" value="Genomic_DNA"/>
</dbReference>
<accession>A0ABT2VP38</accession>
<dbReference type="InterPro" id="IPR005899">
    <property type="entry name" value="Na_pump_deCOase"/>
</dbReference>
<evidence type="ECO:0000256" key="3">
    <source>
        <dbReference type="ARBA" id="ARBA00004162"/>
    </source>
</evidence>
<evidence type="ECO:0000313" key="19">
    <source>
        <dbReference type="EMBL" id="MCU7555057.1"/>
    </source>
</evidence>
<evidence type="ECO:0000256" key="4">
    <source>
        <dbReference type="ARBA" id="ARBA00005844"/>
    </source>
</evidence>
<feature type="compositionally biased region" description="Polar residues" evidence="18">
    <location>
        <begin position="55"/>
        <end position="72"/>
    </location>
</feature>
<keyword evidence="14 16" id="KW-0739">Sodium transport</keyword>
<comment type="similarity">
    <text evidence="4 16 17">Belongs to the OadG family.</text>
</comment>
<dbReference type="RefSeq" id="WP_262994344.1">
    <property type="nucleotide sequence ID" value="NZ_JAOTJC010000008.1"/>
</dbReference>
<evidence type="ECO:0000256" key="13">
    <source>
        <dbReference type="ARBA" id="ARBA00023136"/>
    </source>
</evidence>
<keyword evidence="11 16" id="KW-0915">Sodium</keyword>
<evidence type="ECO:0000256" key="9">
    <source>
        <dbReference type="ARBA" id="ARBA00022967"/>
    </source>
</evidence>
<dbReference type="InterPro" id="IPR023424">
    <property type="entry name" value="OadG"/>
</dbReference>
<dbReference type="Pfam" id="PF04277">
    <property type="entry name" value="OAD_gamma"/>
    <property type="match status" value="1"/>
</dbReference>
<keyword evidence="8 16" id="KW-0812">Transmembrane</keyword>
<dbReference type="EC" id="7.2.4.2" evidence="16"/>
<protein>
    <recommendedName>
        <fullName evidence="16">Probable oxaloacetate decarboxylase gamma chain</fullName>
        <ecNumber evidence="16">7.2.4.2</ecNumber>
    </recommendedName>
</protein>
<keyword evidence="7 16" id="KW-1003">Cell membrane</keyword>
<evidence type="ECO:0000256" key="18">
    <source>
        <dbReference type="SAM" id="MobiDB-lite"/>
    </source>
</evidence>
<evidence type="ECO:0000256" key="1">
    <source>
        <dbReference type="ARBA" id="ARBA00001959"/>
    </source>
</evidence>
<comment type="function">
    <text evidence="2 16 17">Catalyzes the decarboxylation of oxaloacetate coupled to Na(+) translocation.</text>
</comment>
<keyword evidence="6 16" id="KW-0813">Transport</keyword>
<sequence>MGAESVSSQLMEAATLMLTGMVFVFAFLTMLIGAITLIAKFCQAFPGEPEPVATPKSNSKRTASSPDSQPQDRNVIAAISAAIHMHRKSNHDK</sequence>
<evidence type="ECO:0000256" key="10">
    <source>
        <dbReference type="ARBA" id="ARBA00022989"/>
    </source>
</evidence>
<dbReference type="Proteomes" id="UP001209257">
    <property type="component" value="Unassembled WGS sequence"/>
</dbReference>
<comment type="catalytic activity">
    <reaction evidence="15 16 17">
        <text>oxaloacetate + 2 Na(+)(in) + H(+) = pyruvate + 2 Na(+)(out) + CO2</text>
        <dbReference type="Rhea" id="RHEA:57724"/>
        <dbReference type="ChEBI" id="CHEBI:15361"/>
        <dbReference type="ChEBI" id="CHEBI:15378"/>
        <dbReference type="ChEBI" id="CHEBI:16452"/>
        <dbReference type="ChEBI" id="CHEBI:16526"/>
        <dbReference type="ChEBI" id="CHEBI:29101"/>
        <dbReference type="EC" id="7.2.4.2"/>
    </reaction>
</comment>
<keyword evidence="20" id="KW-1185">Reference proteome</keyword>
<feature type="region of interest" description="Disordered" evidence="18">
    <location>
        <begin position="49"/>
        <end position="72"/>
    </location>
</feature>
<comment type="subcellular location">
    <subcellularLocation>
        <location evidence="3 16 17">Cell membrane</location>
        <topology evidence="3 16 17">Single-pass membrane protein</topology>
    </subcellularLocation>
</comment>
<name>A0ABT2VP38_9ALTE</name>
<evidence type="ECO:0000256" key="17">
    <source>
        <dbReference type="RuleBase" id="RU004278"/>
    </source>
</evidence>
<evidence type="ECO:0000256" key="12">
    <source>
        <dbReference type="ARBA" id="ARBA00023065"/>
    </source>
</evidence>
<evidence type="ECO:0000256" key="8">
    <source>
        <dbReference type="ARBA" id="ARBA00022692"/>
    </source>
</evidence>
<keyword evidence="10 16" id="KW-1133">Transmembrane helix</keyword>
<proteinExistence type="inferred from homology"/>
<evidence type="ECO:0000256" key="6">
    <source>
        <dbReference type="ARBA" id="ARBA00022448"/>
    </source>
</evidence>
<evidence type="ECO:0000256" key="5">
    <source>
        <dbReference type="ARBA" id="ARBA00011869"/>
    </source>
</evidence>
<evidence type="ECO:0000256" key="7">
    <source>
        <dbReference type="ARBA" id="ARBA00022475"/>
    </source>
</evidence>
<keyword evidence="9 16" id="KW-1278">Translocase</keyword>
<feature type="transmembrane region" description="Helical" evidence="16 17">
    <location>
        <begin position="16"/>
        <end position="39"/>
    </location>
</feature>
<gene>
    <name evidence="16" type="primary">oadG</name>
    <name evidence="19" type="ORF">OCL06_10650</name>
</gene>
<comment type="caution">
    <text evidence="19">The sequence shown here is derived from an EMBL/GenBank/DDBJ whole genome shotgun (WGS) entry which is preliminary data.</text>
</comment>
<comment type="subunit">
    <text evidence="5 16">Heterotrimer of an alpha, a beta and a gamma subunit.</text>
</comment>
<keyword evidence="13 16" id="KW-0472">Membrane</keyword>
<dbReference type="NCBIfam" id="TIGR01195">
    <property type="entry name" value="oadG_fam"/>
    <property type="match status" value="1"/>
</dbReference>